<keyword evidence="2" id="KW-1133">Transmembrane helix</keyword>
<organism evidence="3 4">
    <name type="scientific">Kribbella deserti</name>
    <dbReference type="NCBI Taxonomy" id="1926257"/>
    <lineage>
        <taxon>Bacteria</taxon>
        <taxon>Bacillati</taxon>
        <taxon>Actinomycetota</taxon>
        <taxon>Actinomycetes</taxon>
        <taxon>Propionibacteriales</taxon>
        <taxon>Kribbellaceae</taxon>
        <taxon>Kribbella</taxon>
    </lineage>
</organism>
<keyword evidence="2" id="KW-0472">Membrane</keyword>
<feature type="transmembrane region" description="Helical" evidence="2">
    <location>
        <begin position="50"/>
        <end position="70"/>
    </location>
</feature>
<keyword evidence="4" id="KW-1185">Reference proteome</keyword>
<proteinExistence type="predicted"/>
<name>A0ABV6QVV2_9ACTN</name>
<protein>
    <recommendedName>
        <fullName evidence="5">DUF3558 domain-containing protein</fullName>
    </recommendedName>
</protein>
<dbReference type="EMBL" id="JBHLTC010000040">
    <property type="protein sequence ID" value="MFC0628760.1"/>
    <property type="molecule type" value="Genomic_DNA"/>
</dbReference>
<evidence type="ECO:0008006" key="5">
    <source>
        <dbReference type="Google" id="ProtNLM"/>
    </source>
</evidence>
<evidence type="ECO:0000313" key="4">
    <source>
        <dbReference type="Proteomes" id="UP001589890"/>
    </source>
</evidence>
<evidence type="ECO:0000256" key="2">
    <source>
        <dbReference type="SAM" id="Phobius"/>
    </source>
</evidence>
<feature type="compositionally biased region" description="Polar residues" evidence="1">
    <location>
        <begin position="77"/>
        <end position="89"/>
    </location>
</feature>
<gene>
    <name evidence="3" type="ORF">ACFFGN_32135</name>
</gene>
<keyword evidence="2" id="KW-0812">Transmembrane</keyword>
<comment type="caution">
    <text evidence="3">The sequence shown here is derived from an EMBL/GenBank/DDBJ whole genome shotgun (WGS) entry which is preliminary data.</text>
</comment>
<evidence type="ECO:0000313" key="3">
    <source>
        <dbReference type="EMBL" id="MFC0628760.1"/>
    </source>
</evidence>
<evidence type="ECO:0000256" key="1">
    <source>
        <dbReference type="SAM" id="MobiDB-lite"/>
    </source>
</evidence>
<feature type="region of interest" description="Disordered" evidence="1">
    <location>
        <begin position="77"/>
        <end position="106"/>
    </location>
</feature>
<dbReference type="RefSeq" id="WP_380055617.1">
    <property type="nucleotide sequence ID" value="NZ_JBHLTC010000040.1"/>
</dbReference>
<accession>A0ABV6QVV2</accession>
<dbReference type="Proteomes" id="UP001589890">
    <property type="component" value="Unassembled WGS sequence"/>
</dbReference>
<sequence>MPEYDEQGPVDDELARQVAAALRQKADAAPKAARLASTARSRVHRRRQTVLVGGAAVVVALAIGGVWQLASPSFDTMTSGSADSGSAQPESKADQPTPPRDAKKSGTVCEPFHAIASATSITDIPVAIGLDLNTPVTGLTVCRYRMIEPNVRLSTALLGSAVLGPEQAQEVVDAIKPLPERNPDLPVFKCSPAQAKPKQAIVLRFDTATGLREVWVGYDGCSSPGFYTGKKTYGLYAAPLKLIAIGKARPDRGTFLGPLPGW</sequence>
<reference evidence="3 4" key="1">
    <citation type="submission" date="2024-09" db="EMBL/GenBank/DDBJ databases">
        <authorList>
            <person name="Sun Q."/>
            <person name="Mori K."/>
        </authorList>
    </citation>
    <scope>NUCLEOTIDE SEQUENCE [LARGE SCALE GENOMIC DNA]</scope>
    <source>
        <strain evidence="3 4">CGMCC 1.15906</strain>
    </source>
</reference>